<dbReference type="GO" id="GO:0005634">
    <property type="term" value="C:nucleus"/>
    <property type="evidence" value="ECO:0007669"/>
    <property type="project" value="UniProtKB-SubCell"/>
</dbReference>
<dbReference type="SUPFAM" id="SSF57701">
    <property type="entry name" value="Zn2/Cys6 DNA-binding domain"/>
    <property type="match status" value="1"/>
</dbReference>
<dbReference type="EMBL" id="KZ680214">
    <property type="protein sequence ID" value="PTB65495.1"/>
    <property type="molecule type" value="Genomic_DNA"/>
</dbReference>
<dbReference type="Pfam" id="PF00172">
    <property type="entry name" value="Zn_clus"/>
    <property type="match status" value="1"/>
</dbReference>
<dbReference type="GO" id="GO:0000981">
    <property type="term" value="F:DNA-binding transcription factor activity, RNA polymerase II-specific"/>
    <property type="evidence" value="ECO:0007669"/>
    <property type="project" value="InterPro"/>
</dbReference>
<sequence>MTRARKQVTRSFSACWTCRRRRVKCDGVGLPCNPCRKYKVECEGYGIELVWVDPKTGAYPPFCRRSMDFEHTWRGRPTLKEGSLQRLIDEMDDIDAASPEPSCSSSPFIVFNAYPSDIRTESDVFAEDTSSSGATEFLSSSPRPARFYYSPLSADFNFVARSLTPTIIDCLSGSREEAMIFHHYVTWIAPLMIPVDGAENPWKSVYPSTALRNSSAASRALYHAILAQSAFNMANLHKDNRASSHRKESVAMKHYGISLRELSRSLIVTKEEEYDACAATLYTLMISEGNARGSTAWRNHFDGVGGFVTQFVEQKPWSQSAHSWVISQSLALSFEISQTGNAKVYGSSPITDILLAGVATRENFGYTVGASCKVLRTISSIRLLAEKLALGVVPDDLGVSIQAYFVELSPQNHSGIGLDLDVPDREIFLESLPERELLGFLNNLHLRLFRTAALIYLHQAVLKVPPRGVRDLVRSVLADAMTFMHRRGGSISLWPVFIAATEATGKEDQVIVEKWLAISSQIGMQNRFIAGKVIHHIWHERSQEATARGLDPDLVVIDWKTVQQRLGVDLLLL</sequence>
<comment type="subcellular location">
    <subcellularLocation>
        <location evidence="1">Nucleus</location>
    </subcellularLocation>
</comment>
<dbReference type="PROSITE" id="PS50048">
    <property type="entry name" value="ZN2_CY6_FUNGAL_2"/>
    <property type="match status" value="1"/>
</dbReference>
<keyword evidence="2" id="KW-0539">Nucleus</keyword>
<proteinExistence type="predicted"/>
<dbReference type="InterPro" id="IPR021858">
    <property type="entry name" value="Fun_TF"/>
</dbReference>
<keyword evidence="5" id="KW-1185">Reference proteome</keyword>
<dbReference type="GO" id="GO:0045944">
    <property type="term" value="P:positive regulation of transcription by RNA polymerase II"/>
    <property type="evidence" value="ECO:0007669"/>
    <property type="project" value="TreeGrafter"/>
</dbReference>
<dbReference type="GO" id="GO:0008270">
    <property type="term" value="F:zinc ion binding"/>
    <property type="evidence" value="ECO:0007669"/>
    <property type="project" value="InterPro"/>
</dbReference>
<organism evidence="4 5">
    <name type="scientific">Trichoderma citrinoviride</name>
    <dbReference type="NCBI Taxonomy" id="58853"/>
    <lineage>
        <taxon>Eukaryota</taxon>
        <taxon>Fungi</taxon>
        <taxon>Dikarya</taxon>
        <taxon>Ascomycota</taxon>
        <taxon>Pezizomycotina</taxon>
        <taxon>Sordariomycetes</taxon>
        <taxon>Hypocreomycetidae</taxon>
        <taxon>Hypocreales</taxon>
        <taxon>Hypocreaceae</taxon>
        <taxon>Trichoderma</taxon>
    </lineage>
</organism>
<dbReference type="InterPro" id="IPR036864">
    <property type="entry name" value="Zn2-C6_fun-type_DNA-bd_sf"/>
</dbReference>
<dbReference type="Proteomes" id="UP000241546">
    <property type="component" value="Unassembled WGS sequence"/>
</dbReference>
<dbReference type="PANTHER" id="PTHR37534">
    <property type="entry name" value="TRANSCRIPTIONAL ACTIVATOR PROTEIN UGA3"/>
    <property type="match status" value="1"/>
</dbReference>
<evidence type="ECO:0000313" key="5">
    <source>
        <dbReference type="Proteomes" id="UP000241546"/>
    </source>
</evidence>
<dbReference type="GeneID" id="36602339"/>
<dbReference type="OrthoDB" id="3477330at2759"/>
<feature type="domain" description="Zn(2)-C6 fungal-type" evidence="3">
    <location>
        <begin position="14"/>
        <end position="42"/>
    </location>
</feature>
<protein>
    <recommendedName>
        <fullName evidence="3">Zn(2)-C6 fungal-type domain-containing protein</fullName>
    </recommendedName>
</protein>
<gene>
    <name evidence="4" type="ORF">BBK36DRAFT_1159648</name>
</gene>
<dbReference type="PROSITE" id="PS00463">
    <property type="entry name" value="ZN2_CY6_FUNGAL_1"/>
    <property type="match status" value="1"/>
</dbReference>
<dbReference type="Pfam" id="PF11951">
    <property type="entry name" value="Fungal_trans_2"/>
    <property type="match status" value="2"/>
</dbReference>
<dbReference type="CDD" id="cd00067">
    <property type="entry name" value="GAL4"/>
    <property type="match status" value="1"/>
</dbReference>
<evidence type="ECO:0000256" key="2">
    <source>
        <dbReference type="ARBA" id="ARBA00023242"/>
    </source>
</evidence>
<dbReference type="InterPro" id="IPR001138">
    <property type="entry name" value="Zn2Cys6_DnaBD"/>
</dbReference>
<evidence type="ECO:0000256" key="1">
    <source>
        <dbReference type="ARBA" id="ARBA00004123"/>
    </source>
</evidence>
<dbReference type="GO" id="GO:0000976">
    <property type="term" value="F:transcription cis-regulatory region binding"/>
    <property type="evidence" value="ECO:0007669"/>
    <property type="project" value="TreeGrafter"/>
</dbReference>
<dbReference type="PANTHER" id="PTHR37534:SF49">
    <property type="entry name" value="LYSINE BIOSYNTHESIS REGULATORY PROTEIN LYS14"/>
    <property type="match status" value="1"/>
</dbReference>
<dbReference type="SMART" id="SM00066">
    <property type="entry name" value="GAL4"/>
    <property type="match status" value="1"/>
</dbReference>
<reference evidence="5" key="1">
    <citation type="submission" date="2016-07" db="EMBL/GenBank/DDBJ databases">
        <title>Multiple horizontal gene transfer events from other fungi enriched the ability of initially mycotrophic Trichoderma (Ascomycota) to feed on dead plant biomass.</title>
        <authorList>
            <consortium name="DOE Joint Genome Institute"/>
            <person name="Atanasova L."/>
            <person name="Chenthamara K."/>
            <person name="Zhang J."/>
            <person name="Grujic M."/>
            <person name="Henrissat B."/>
            <person name="Kuo A."/>
            <person name="Aerts A."/>
            <person name="Salamov A."/>
            <person name="Lipzen A."/>
            <person name="Labutti K."/>
            <person name="Barry K."/>
            <person name="Miao Y."/>
            <person name="Rahimi M.J."/>
            <person name="Shen Q."/>
            <person name="Grigoriev I.V."/>
            <person name="Kubicek C.P."/>
            <person name="Druzhinina I.S."/>
        </authorList>
    </citation>
    <scope>NUCLEOTIDE SEQUENCE [LARGE SCALE GENOMIC DNA]</scope>
    <source>
        <strain evidence="5">TUCIM 6016</strain>
    </source>
</reference>
<name>A0A2T4B841_9HYPO</name>
<evidence type="ECO:0000313" key="4">
    <source>
        <dbReference type="EMBL" id="PTB65495.1"/>
    </source>
</evidence>
<evidence type="ECO:0000259" key="3">
    <source>
        <dbReference type="PROSITE" id="PS50048"/>
    </source>
</evidence>
<dbReference type="AlphaFoldDB" id="A0A2T4B841"/>
<dbReference type="RefSeq" id="XP_024748815.1">
    <property type="nucleotide sequence ID" value="XM_024894221.1"/>
</dbReference>
<accession>A0A2T4B841</accession>
<dbReference type="Gene3D" id="4.10.240.10">
    <property type="entry name" value="Zn(2)-C6 fungal-type DNA-binding domain"/>
    <property type="match status" value="1"/>
</dbReference>